<protein>
    <recommendedName>
        <fullName evidence="4">Nitroreductase domain-containing protein</fullName>
    </recommendedName>
</protein>
<evidence type="ECO:0000256" key="3">
    <source>
        <dbReference type="ARBA" id="ARBA00023002"/>
    </source>
</evidence>
<feature type="domain" description="Nitroreductase" evidence="4">
    <location>
        <begin position="2"/>
        <end position="53"/>
    </location>
</feature>
<keyword evidence="1" id="KW-0285">Flavoprotein</keyword>
<dbReference type="PANTHER" id="PTHR23026:SF90">
    <property type="entry name" value="IODOTYROSINE DEIODINASE 1"/>
    <property type="match status" value="1"/>
</dbReference>
<reference evidence="5" key="1">
    <citation type="journal article" date="2014" name="Front. Microbiol.">
        <title>High frequency of phylogenetically diverse reductive dehalogenase-homologous genes in deep subseafloor sedimentary metagenomes.</title>
        <authorList>
            <person name="Kawai M."/>
            <person name="Futagami T."/>
            <person name="Toyoda A."/>
            <person name="Takaki Y."/>
            <person name="Nishi S."/>
            <person name="Hori S."/>
            <person name="Arai W."/>
            <person name="Tsubouchi T."/>
            <person name="Morono Y."/>
            <person name="Uchiyama I."/>
            <person name="Ito T."/>
            <person name="Fujiyama A."/>
            <person name="Inagaki F."/>
            <person name="Takami H."/>
        </authorList>
    </citation>
    <scope>NUCLEOTIDE SEQUENCE</scope>
    <source>
        <strain evidence="5">Expedition CK06-06</strain>
    </source>
</reference>
<feature type="non-terminal residue" evidence="5">
    <location>
        <position position="1"/>
    </location>
</feature>
<organism evidence="5">
    <name type="scientific">marine sediment metagenome</name>
    <dbReference type="NCBI Taxonomy" id="412755"/>
    <lineage>
        <taxon>unclassified sequences</taxon>
        <taxon>metagenomes</taxon>
        <taxon>ecological metagenomes</taxon>
    </lineage>
</organism>
<name>X0ZM64_9ZZZZ</name>
<evidence type="ECO:0000256" key="1">
    <source>
        <dbReference type="ARBA" id="ARBA00022630"/>
    </source>
</evidence>
<dbReference type="Gene3D" id="3.40.109.10">
    <property type="entry name" value="NADH Oxidase"/>
    <property type="match status" value="1"/>
</dbReference>
<keyword evidence="3" id="KW-0560">Oxidoreductase</keyword>
<gene>
    <name evidence="5" type="ORF">S01H4_19818</name>
</gene>
<sequence length="74" mass="8439">SAATQNMLLAAHAKGLGAVWLGIYPTEPRVTLTKKLLNLPERIIPISLISIGYPAEQRPRQDRYRADRVHYNQW</sequence>
<comment type="caution">
    <text evidence="5">The sequence shown here is derived from an EMBL/GenBank/DDBJ whole genome shotgun (WGS) entry which is preliminary data.</text>
</comment>
<dbReference type="InterPro" id="IPR000415">
    <property type="entry name" value="Nitroreductase-like"/>
</dbReference>
<evidence type="ECO:0000256" key="2">
    <source>
        <dbReference type="ARBA" id="ARBA00022643"/>
    </source>
</evidence>
<dbReference type="Pfam" id="PF00881">
    <property type="entry name" value="Nitroreductase"/>
    <property type="match status" value="1"/>
</dbReference>
<dbReference type="EMBL" id="BART01008865">
    <property type="protein sequence ID" value="GAG59187.1"/>
    <property type="molecule type" value="Genomic_DNA"/>
</dbReference>
<dbReference type="AlphaFoldDB" id="X0ZM64"/>
<accession>X0ZM64</accession>
<dbReference type="InterPro" id="IPR050627">
    <property type="entry name" value="Nitroreductase/BluB"/>
</dbReference>
<proteinExistence type="predicted"/>
<evidence type="ECO:0000259" key="4">
    <source>
        <dbReference type="Pfam" id="PF00881"/>
    </source>
</evidence>
<dbReference type="PANTHER" id="PTHR23026">
    <property type="entry name" value="NADPH NITROREDUCTASE"/>
    <property type="match status" value="1"/>
</dbReference>
<dbReference type="SUPFAM" id="SSF55469">
    <property type="entry name" value="FMN-dependent nitroreductase-like"/>
    <property type="match status" value="1"/>
</dbReference>
<keyword evidence="2" id="KW-0288">FMN</keyword>
<dbReference type="InterPro" id="IPR029479">
    <property type="entry name" value="Nitroreductase"/>
</dbReference>
<evidence type="ECO:0000313" key="5">
    <source>
        <dbReference type="EMBL" id="GAG59187.1"/>
    </source>
</evidence>
<dbReference type="GO" id="GO:0016491">
    <property type="term" value="F:oxidoreductase activity"/>
    <property type="evidence" value="ECO:0007669"/>
    <property type="project" value="UniProtKB-KW"/>
</dbReference>